<dbReference type="EMBL" id="CP038267">
    <property type="protein sequence ID" value="QBR92692.1"/>
    <property type="molecule type" value="Genomic_DNA"/>
</dbReference>
<reference evidence="2 3" key="1">
    <citation type="submission" date="2019-03" db="EMBL/GenBank/DDBJ databases">
        <title>Three New Species of Nocardioides, Nocardioides euryhalodurans sp. nov., Nocardioides seonyuensis sp. nov. and Nocardioides eburneoflavus sp. nov., Iolated from Soil.</title>
        <authorList>
            <person name="Roh S.G."/>
            <person name="Lee C."/>
            <person name="Kim M.-K."/>
            <person name="Kim S.B."/>
        </authorList>
    </citation>
    <scope>NUCLEOTIDE SEQUENCE [LARGE SCALE GENOMIC DNA]</scope>
    <source>
        <strain evidence="2 3">MMS17-SY117</strain>
    </source>
</reference>
<protein>
    <submittedName>
        <fullName evidence="2">Uncharacterized protein</fullName>
    </submittedName>
</protein>
<dbReference type="OrthoDB" id="3199600at2"/>
<accession>A0A4V1BDY0</accession>
<keyword evidence="1" id="KW-1133">Transmembrane helix</keyword>
<proteinExistence type="predicted"/>
<feature type="transmembrane region" description="Helical" evidence="1">
    <location>
        <begin position="16"/>
        <end position="37"/>
    </location>
</feature>
<dbReference type="KEGG" id="noy:EXE57_10700"/>
<name>A0A4V1BDY0_9ACTN</name>
<keyword evidence="1" id="KW-0812">Transmembrane</keyword>
<gene>
    <name evidence="2" type="ORF">EXE57_10700</name>
</gene>
<sequence>MSGFRDRLGRVQTETWLRLALGGGTLLVVLVATIVWGPDPEEVATRLEDKYGVDEVFWDQGWSKRRSDLVVDGRDLSDDCTVDGTWGSLDDVEIVCTRDVGIGRVEAP</sequence>
<keyword evidence="1" id="KW-0472">Membrane</keyword>
<keyword evidence="3" id="KW-1185">Reference proteome</keyword>
<dbReference type="AlphaFoldDB" id="A0A4V1BDY0"/>
<dbReference type="Proteomes" id="UP000294894">
    <property type="component" value="Chromosome"/>
</dbReference>
<evidence type="ECO:0000313" key="3">
    <source>
        <dbReference type="Proteomes" id="UP000294894"/>
    </source>
</evidence>
<evidence type="ECO:0000313" key="2">
    <source>
        <dbReference type="EMBL" id="QBR92692.1"/>
    </source>
</evidence>
<evidence type="ECO:0000256" key="1">
    <source>
        <dbReference type="SAM" id="Phobius"/>
    </source>
</evidence>
<dbReference type="RefSeq" id="WP_135077363.1">
    <property type="nucleotide sequence ID" value="NZ_CP038267.1"/>
</dbReference>
<organism evidence="2 3">
    <name type="scientific">Nocardioides euryhalodurans</name>
    <dbReference type="NCBI Taxonomy" id="2518370"/>
    <lineage>
        <taxon>Bacteria</taxon>
        <taxon>Bacillati</taxon>
        <taxon>Actinomycetota</taxon>
        <taxon>Actinomycetes</taxon>
        <taxon>Propionibacteriales</taxon>
        <taxon>Nocardioidaceae</taxon>
        <taxon>Nocardioides</taxon>
    </lineage>
</organism>